<gene>
    <name evidence="10" type="primary">pruA</name>
    <name evidence="10" type="ORF">H8B04_00180</name>
</gene>
<comment type="similarity">
    <text evidence="2">Belongs to the aldehyde dehydrogenase family.</text>
</comment>
<reference evidence="10 11" key="1">
    <citation type="submission" date="2020-08" db="EMBL/GenBank/DDBJ databases">
        <title>Sphingobacterium sp. DN04309 isolated from aquaculture water.</title>
        <authorList>
            <person name="Zhang M."/>
        </authorList>
    </citation>
    <scope>NUCLEOTIDE SEQUENCE [LARGE SCALE GENOMIC DNA]</scope>
    <source>
        <strain evidence="10 11">DN04309</strain>
    </source>
</reference>
<keyword evidence="6" id="KW-0642">Proline metabolism</keyword>
<dbReference type="InterPro" id="IPR050485">
    <property type="entry name" value="Proline_metab_enzyme"/>
</dbReference>
<organism evidence="10 11">
    <name type="scientific">Sphingobacterium litopenaei</name>
    <dbReference type="NCBI Taxonomy" id="2763500"/>
    <lineage>
        <taxon>Bacteria</taxon>
        <taxon>Pseudomonadati</taxon>
        <taxon>Bacteroidota</taxon>
        <taxon>Sphingobacteriia</taxon>
        <taxon>Sphingobacteriales</taxon>
        <taxon>Sphingobacteriaceae</taxon>
        <taxon>Sphingobacterium</taxon>
    </lineage>
</organism>
<dbReference type="Gene3D" id="3.40.605.10">
    <property type="entry name" value="Aldehyde Dehydrogenase, Chain A, domain 1"/>
    <property type="match status" value="1"/>
</dbReference>
<dbReference type="GO" id="GO:0003842">
    <property type="term" value="F:L-glutamate gamma-semialdehyde dehydrogenase activity"/>
    <property type="evidence" value="ECO:0007669"/>
    <property type="project" value="UniProtKB-EC"/>
</dbReference>
<keyword evidence="11" id="KW-1185">Reference proteome</keyword>
<dbReference type="Gene3D" id="3.40.309.10">
    <property type="entry name" value="Aldehyde Dehydrogenase, Chain A, domain 2"/>
    <property type="match status" value="1"/>
</dbReference>
<keyword evidence="5" id="KW-0520">NAD</keyword>
<dbReference type="InterPro" id="IPR016163">
    <property type="entry name" value="Ald_DH_C"/>
</dbReference>
<feature type="domain" description="Aldehyde dehydrogenase" evidence="9">
    <location>
        <begin position="57"/>
        <end position="513"/>
    </location>
</feature>
<dbReference type="Pfam" id="PF00171">
    <property type="entry name" value="Aldedh"/>
    <property type="match status" value="1"/>
</dbReference>
<dbReference type="CDD" id="cd07123">
    <property type="entry name" value="ALDH_F4-17_P5CDH"/>
    <property type="match status" value="1"/>
</dbReference>
<proteinExistence type="inferred from homology"/>
<dbReference type="SUPFAM" id="SSF53720">
    <property type="entry name" value="ALDH-like"/>
    <property type="match status" value="1"/>
</dbReference>
<protein>
    <recommendedName>
        <fullName evidence="7">L-glutamate gamma-semialdehyde dehydrogenase</fullName>
        <ecNumber evidence="3">1.2.1.88</ecNumber>
    </recommendedName>
    <alternativeName>
        <fullName evidence="7">L-glutamate gamma-semialdehyde dehydrogenase</fullName>
    </alternativeName>
</protein>
<accession>A0ABR7Y9M6</accession>
<evidence type="ECO:0000313" key="10">
    <source>
        <dbReference type="EMBL" id="MBD1427995.1"/>
    </source>
</evidence>
<dbReference type="EC" id="1.2.1.88" evidence="3"/>
<sequence>MLKGFFNVPAPVNEPVYTYAPGTKERALLKAAIAEARAQEIDVPMYIGGAEVRTENKAKLTPPHDHQHVLGYYSQGTKQHVTDAINAALTAKNDWENLAWEQRAAVFLKAAELISTKYRYKLNAATMLGQSKNPYQAEIDSACEIVDFLRFNVKYMSEIYQQQPPANSKGVWNRVEQRPLEGFIFALTPFNFTAIAGNLPTCVAMMGNVVVWKPSNTQIYSANVLMQIFKEAGLPDGVINLVYVSGPDAGDVIFKHPDFAGIHFTGSTGVFQDIWKTIGENIHRYKTYPRIVGETGGKDFIVAHSSADIKVLNTALVRGAFEFQGQKCSAASRAYIPQSLWGELKGLMEADIKSFKIGGTEDFSNFINAVIDEKAFDKITKYIDRAKESADAEVVIGGEYDKSKGYFIHPTVILAKTPDYETLSEELFGPVLTIYVYEDAKFEETLKLVDSTSIYALTGSIIAQDRYAIEKATYELRNAAGNFYINDKCTGAVVGQQPFGGARGSGTNDKAGSMINLLRWVSPRTIKETFTPDTDYRYPFLSEE</sequence>
<dbReference type="PANTHER" id="PTHR42862">
    <property type="entry name" value="DELTA-1-PYRROLINE-5-CARBOXYLATE DEHYDROGENASE 1, ISOFORM A-RELATED"/>
    <property type="match status" value="1"/>
</dbReference>
<evidence type="ECO:0000256" key="7">
    <source>
        <dbReference type="ARBA" id="ARBA00032259"/>
    </source>
</evidence>
<evidence type="ECO:0000256" key="1">
    <source>
        <dbReference type="ARBA" id="ARBA00004786"/>
    </source>
</evidence>
<evidence type="ECO:0000256" key="8">
    <source>
        <dbReference type="ARBA" id="ARBA00048142"/>
    </source>
</evidence>
<evidence type="ECO:0000259" key="9">
    <source>
        <dbReference type="Pfam" id="PF00171"/>
    </source>
</evidence>
<dbReference type="InterPro" id="IPR016161">
    <property type="entry name" value="Ald_DH/histidinol_DH"/>
</dbReference>
<dbReference type="NCBIfam" id="TIGR01236">
    <property type="entry name" value="D1pyr5carbox1"/>
    <property type="match status" value="1"/>
</dbReference>
<comment type="caution">
    <text evidence="10">The sequence shown here is derived from an EMBL/GenBank/DDBJ whole genome shotgun (WGS) entry which is preliminary data.</text>
</comment>
<dbReference type="InterPro" id="IPR016162">
    <property type="entry name" value="Ald_DH_N"/>
</dbReference>
<name>A0ABR7Y9M6_9SPHI</name>
<evidence type="ECO:0000313" key="11">
    <source>
        <dbReference type="Proteomes" id="UP000651271"/>
    </source>
</evidence>
<dbReference type="PROSITE" id="PS00070">
    <property type="entry name" value="ALDEHYDE_DEHYDR_CYS"/>
    <property type="match status" value="1"/>
</dbReference>
<dbReference type="InterPro" id="IPR016160">
    <property type="entry name" value="Ald_DH_CS_CYS"/>
</dbReference>
<keyword evidence="4 10" id="KW-0560">Oxidoreductase</keyword>
<dbReference type="PANTHER" id="PTHR42862:SF1">
    <property type="entry name" value="DELTA-1-PYRROLINE-5-CARBOXYLATE DEHYDROGENASE 2, ISOFORM A-RELATED"/>
    <property type="match status" value="1"/>
</dbReference>
<evidence type="ECO:0000256" key="5">
    <source>
        <dbReference type="ARBA" id="ARBA00023027"/>
    </source>
</evidence>
<dbReference type="Proteomes" id="UP000651271">
    <property type="component" value="Unassembled WGS sequence"/>
</dbReference>
<evidence type="ECO:0000256" key="6">
    <source>
        <dbReference type="ARBA" id="ARBA00023062"/>
    </source>
</evidence>
<dbReference type="EMBL" id="JACOIJ010000001">
    <property type="protein sequence ID" value="MBD1427995.1"/>
    <property type="molecule type" value="Genomic_DNA"/>
</dbReference>
<dbReference type="InterPro" id="IPR015590">
    <property type="entry name" value="Aldehyde_DH_dom"/>
</dbReference>
<dbReference type="RefSeq" id="WP_165289846.1">
    <property type="nucleotide sequence ID" value="NZ_JACOIJ010000001.1"/>
</dbReference>
<comment type="catalytic activity">
    <reaction evidence="8">
        <text>L-glutamate 5-semialdehyde + NAD(+) + H2O = L-glutamate + NADH + 2 H(+)</text>
        <dbReference type="Rhea" id="RHEA:30235"/>
        <dbReference type="ChEBI" id="CHEBI:15377"/>
        <dbReference type="ChEBI" id="CHEBI:15378"/>
        <dbReference type="ChEBI" id="CHEBI:29985"/>
        <dbReference type="ChEBI" id="CHEBI:57540"/>
        <dbReference type="ChEBI" id="CHEBI:57945"/>
        <dbReference type="ChEBI" id="CHEBI:58066"/>
        <dbReference type="EC" id="1.2.1.88"/>
    </reaction>
</comment>
<comment type="pathway">
    <text evidence="1">Amino-acid degradation; L-proline degradation into L-glutamate; L-glutamate from L-proline: step 2/2.</text>
</comment>
<evidence type="ECO:0000256" key="4">
    <source>
        <dbReference type="ARBA" id="ARBA00023002"/>
    </source>
</evidence>
<dbReference type="InterPro" id="IPR005931">
    <property type="entry name" value="P5CDH/ALDH4A1"/>
</dbReference>
<evidence type="ECO:0000256" key="2">
    <source>
        <dbReference type="ARBA" id="ARBA00009986"/>
    </source>
</evidence>
<evidence type="ECO:0000256" key="3">
    <source>
        <dbReference type="ARBA" id="ARBA00012884"/>
    </source>
</evidence>